<evidence type="ECO:0000256" key="16">
    <source>
        <dbReference type="SAM" id="Phobius"/>
    </source>
</evidence>
<dbReference type="PANTHER" id="PTHR30009:SF20">
    <property type="entry name" value="PTS SYSTEM GLUCOSE-SPECIFIC EIICB COMPONENT-RELATED"/>
    <property type="match status" value="1"/>
</dbReference>
<dbReference type="InterPro" id="IPR036878">
    <property type="entry name" value="Glu_permease_IIB"/>
</dbReference>
<dbReference type="InterPro" id="IPR003352">
    <property type="entry name" value="PTS_EIIC"/>
</dbReference>
<feature type="transmembrane region" description="Helical" evidence="16">
    <location>
        <begin position="328"/>
        <end position="350"/>
    </location>
</feature>
<keyword evidence="6" id="KW-0762">Sugar transport</keyword>
<feature type="transmembrane region" description="Helical" evidence="16">
    <location>
        <begin position="357"/>
        <end position="374"/>
    </location>
</feature>
<proteinExistence type="predicted"/>
<dbReference type="GO" id="GO:0005886">
    <property type="term" value="C:plasma membrane"/>
    <property type="evidence" value="ECO:0007669"/>
    <property type="project" value="UniProtKB-SubCell"/>
</dbReference>
<dbReference type="PROSITE" id="PS51098">
    <property type="entry name" value="PTS_EIIB_TYPE_1"/>
    <property type="match status" value="1"/>
</dbReference>
<dbReference type="InterPro" id="IPR050429">
    <property type="entry name" value="PTS_Glucose_EIICBA"/>
</dbReference>
<evidence type="ECO:0000256" key="14">
    <source>
        <dbReference type="ARBA" id="ARBA00047336"/>
    </source>
</evidence>
<dbReference type="NCBIfam" id="TIGR02002">
    <property type="entry name" value="PTS-II-BC-glcB"/>
    <property type="match status" value="1"/>
</dbReference>
<evidence type="ECO:0000256" key="6">
    <source>
        <dbReference type="ARBA" id="ARBA00022597"/>
    </source>
</evidence>
<feature type="transmembrane region" description="Helical" evidence="16">
    <location>
        <begin position="124"/>
        <end position="150"/>
    </location>
</feature>
<accession>A0A564H6Y9</accession>
<feature type="transmembrane region" description="Helical" evidence="16">
    <location>
        <begin position="12"/>
        <end position="36"/>
    </location>
</feature>
<feature type="active site" description="Phosphocysteine intermediate; for EIIB activity" evidence="15">
    <location>
        <position position="450"/>
    </location>
</feature>
<evidence type="ECO:0000256" key="1">
    <source>
        <dbReference type="ARBA" id="ARBA00004651"/>
    </source>
</evidence>
<keyword evidence="12 16" id="KW-0472">Membrane</keyword>
<evidence type="ECO:0000256" key="3">
    <source>
        <dbReference type="ARBA" id="ARBA00021468"/>
    </source>
</evidence>
<evidence type="ECO:0000256" key="2">
    <source>
        <dbReference type="ARBA" id="ARBA00011910"/>
    </source>
</evidence>
<evidence type="ECO:0000313" key="20">
    <source>
        <dbReference type="EMBL" id="VUT02518.1"/>
    </source>
</evidence>
<dbReference type="AlphaFoldDB" id="A0A564H6Y9"/>
<sequence>MEKFNLLQKLQSIGRSLMIPIAMLPAAGILLAFGTSLQDPNIVAQLPFLGANWLVHTLKLMSEAGGIIFANLPLLFAVGVAVGLSNDQGIAGLSAIVGFLIMNVTIGQFLGITAESVSQVRDYTFVLGIPSLQTGVFGGIVIGIIAAWLYKRYYQISLPSWLEFFSGKRFVPIITSFAALFVGLVMAIIWPPVQHAINGLSNTMMNSGLGFSAFLFGFVERLLIPFGLNHVWWPTFWLQFGEYVNKAGQVVHGDQLIFFAQLKDQVPLTAGTFMAGLTPIKMFCIPAIALAIYRCADDENKARVKGIMLSGAITSIVCGITEPVEFSFLFVAPVLYGIHAVLAGVVFLLMELFSVHIGLSFSGGLIDYLFFGVLPRGGNWYMVIPVGLVMGAVYYFLFSWAIKRWNLLTPGREKIPAENGNSADVKSDALITNIIAAYGGLENMRSIEACMSRLRIDVVDKAIVDKNRLKQLGASGIVEVGQNIQSVFGMKSDRLKEEIRAVKAQQEKAVLHTVHS</sequence>
<evidence type="ECO:0000256" key="13">
    <source>
        <dbReference type="ARBA" id="ARBA00032303"/>
    </source>
</evidence>
<name>A0A564H6Y9_9ENTR</name>
<feature type="domain" description="PTS EIIB type-1" evidence="17">
    <location>
        <begin position="428"/>
        <end position="509"/>
    </location>
</feature>
<dbReference type="InterPro" id="IPR011299">
    <property type="entry name" value="PTS_IIBC_glc"/>
</dbReference>
<dbReference type="SUPFAM" id="SSF55604">
    <property type="entry name" value="Glucose permease domain IIB"/>
    <property type="match status" value="1"/>
</dbReference>
<dbReference type="InterPro" id="IPR001996">
    <property type="entry name" value="PTS_IIB_1"/>
</dbReference>
<dbReference type="InterPro" id="IPR018113">
    <property type="entry name" value="PTrfase_EIIB_Cys"/>
</dbReference>
<dbReference type="InterPro" id="IPR013013">
    <property type="entry name" value="PTS_EIIC_1"/>
</dbReference>
<keyword evidence="5" id="KW-1003">Cell membrane</keyword>
<dbReference type="GO" id="GO:1904659">
    <property type="term" value="P:D-glucose transmembrane transport"/>
    <property type="evidence" value="ECO:0007669"/>
    <property type="project" value="InterPro"/>
</dbReference>
<dbReference type="Gene3D" id="3.30.1360.60">
    <property type="entry name" value="Glucose permease domain IIB"/>
    <property type="match status" value="1"/>
</dbReference>
<dbReference type="Pfam" id="PF02378">
    <property type="entry name" value="PTS_EIIC"/>
    <property type="match status" value="1"/>
</dbReference>
<evidence type="ECO:0000256" key="8">
    <source>
        <dbReference type="ARBA" id="ARBA00022683"/>
    </source>
</evidence>
<evidence type="ECO:0000313" key="19">
    <source>
        <dbReference type="EMBL" id="VUS27793.1"/>
    </source>
</evidence>
<dbReference type="RefSeq" id="WP_139537843.1">
    <property type="nucleotide sequence ID" value="NZ_CABEJC010000010.1"/>
</dbReference>
<keyword evidence="4" id="KW-0813">Transport</keyword>
<evidence type="ECO:0000313" key="22">
    <source>
        <dbReference type="Proteomes" id="UP000318370"/>
    </source>
</evidence>
<keyword evidence="21" id="KW-1185">Reference proteome</keyword>
<dbReference type="GO" id="GO:0008982">
    <property type="term" value="F:protein-N(PI)-phosphohistidine-sugar phosphotransferase activity"/>
    <property type="evidence" value="ECO:0007669"/>
    <property type="project" value="InterPro"/>
</dbReference>
<dbReference type="GO" id="GO:0055056">
    <property type="term" value="F:D-glucose transmembrane transporter activity"/>
    <property type="evidence" value="ECO:0007669"/>
    <property type="project" value="InterPro"/>
</dbReference>
<dbReference type="CDD" id="cd00212">
    <property type="entry name" value="PTS_IIB_glc"/>
    <property type="match status" value="1"/>
</dbReference>
<evidence type="ECO:0000256" key="12">
    <source>
        <dbReference type="ARBA" id="ARBA00023136"/>
    </source>
</evidence>
<feature type="transmembrane region" description="Helical" evidence="16">
    <location>
        <begin position="90"/>
        <end position="112"/>
    </location>
</feature>
<dbReference type="GO" id="GO:0009401">
    <property type="term" value="P:phosphoenolpyruvate-dependent sugar phosphotransferase system"/>
    <property type="evidence" value="ECO:0007669"/>
    <property type="project" value="UniProtKB-KW"/>
</dbReference>
<feature type="transmembrane region" description="Helical" evidence="16">
    <location>
        <begin position="65"/>
        <end position="84"/>
    </location>
</feature>
<keyword evidence="7" id="KW-0808">Transferase</keyword>
<dbReference type="PANTHER" id="PTHR30009">
    <property type="entry name" value="CYTOCHROME C-TYPE SYNTHESIS PROTEIN AND PTS TRANSMEMBRANE COMPONENT"/>
    <property type="match status" value="1"/>
</dbReference>
<evidence type="ECO:0000256" key="5">
    <source>
        <dbReference type="ARBA" id="ARBA00022475"/>
    </source>
</evidence>
<keyword evidence="11 16" id="KW-1133">Transmembrane helix</keyword>
<feature type="transmembrane region" description="Helical" evidence="16">
    <location>
        <begin position="380"/>
        <end position="402"/>
    </location>
</feature>
<feature type="transmembrane region" description="Helical" evidence="16">
    <location>
        <begin position="170"/>
        <end position="190"/>
    </location>
</feature>
<evidence type="ECO:0000256" key="4">
    <source>
        <dbReference type="ARBA" id="ARBA00022448"/>
    </source>
</evidence>
<evidence type="ECO:0000256" key="7">
    <source>
        <dbReference type="ARBA" id="ARBA00022679"/>
    </source>
</evidence>
<keyword evidence="8" id="KW-0598">Phosphotransferase system</keyword>
<evidence type="ECO:0000256" key="10">
    <source>
        <dbReference type="ARBA" id="ARBA00022777"/>
    </source>
</evidence>
<evidence type="ECO:0000259" key="18">
    <source>
        <dbReference type="PROSITE" id="PS51103"/>
    </source>
</evidence>
<evidence type="ECO:0000256" key="11">
    <source>
        <dbReference type="ARBA" id="ARBA00022989"/>
    </source>
</evidence>
<evidence type="ECO:0000256" key="9">
    <source>
        <dbReference type="ARBA" id="ARBA00022692"/>
    </source>
</evidence>
<protein>
    <recommendedName>
        <fullName evidence="3">PTS system glucose-specific EIICB component</fullName>
        <ecNumber evidence="2">2.7.1.199</ecNumber>
    </recommendedName>
    <alternativeName>
        <fullName evidence="13">EIICB-Glc</fullName>
    </alternativeName>
</protein>
<dbReference type="EMBL" id="CABGGS010000047">
    <property type="protein sequence ID" value="VUT02518.1"/>
    <property type="molecule type" value="Genomic_DNA"/>
</dbReference>
<dbReference type="EC" id="2.7.1.199" evidence="2"/>
<dbReference type="EMBL" id="CABGHF010000001">
    <property type="protein sequence ID" value="VUS27793.1"/>
    <property type="molecule type" value="Genomic_DNA"/>
</dbReference>
<dbReference type="GO" id="GO:0090563">
    <property type="term" value="F:protein-phosphocysteine-sugar phosphotransferase activity"/>
    <property type="evidence" value="ECO:0007669"/>
    <property type="project" value="TreeGrafter"/>
</dbReference>
<dbReference type="Proteomes" id="UP000318370">
    <property type="component" value="Unassembled WGS sequence"/>
</dbReference>
<gene>
    <name evidence="19" type="primary">ptsG_2</name>
    <name evidence="20" type="synonym">ptsG_3</name>
    <name evidence="19" type="ORF">SB6408_00059</name>
    <name evidence="20" type="ORF">SB6411_04220</name>
</gene>
<dbReference type="NCBIfam" id="TIGR00826">
    <property type="entry name" value="EIIB_glc"/>
    <property type="match status" value="1"/>
</dbReference>
<feature type="domain" description="PTS EIIC type-1" evidence="18">
    <location>
        <begin position="4"/>
        <end position="414"/>
    </location>
</feature>
<feature type="transmembrane region" description="Helical" evidence="16">
    <location>
        <begin position="273"/>
        <end position="292"/>
    </location>
</feature>
<evidence type="ECO:0000259" key="17">
    <source>
        <dbReference type="PROSITE" id="PS51098"/>
    </source>
</evidence>
<evidence type="ECO:0000256" key="15">
    <source>
        <dbReference type="PROSITE-ProRule" id="PRU00421"/>
    </source>
</evidence>
<keyword evidence="10" id="KW-0418">Kinase</keyword>
<keyword evidence="9 16" id="KW-0812">Transmembrane</keyword>
<dbReference type="GO" id="GO:0016301">
    <property type="term" value="F:kinase activity"/>
    <property type="evidence" value="ECO:0007669"/>
    <property type="project" value="UniProtKB-KW"/>
</dbReference>
<organism evidence="19 22">
    <name type="scientific">Klebsiella spallanzanii</name>
    <dbReference type="NCBI Taxonomy" id="2587528"/>
    <lineage>
        <taxon>Bacteria</taxon>
        <taxon>Pseudomonadati</taxon>
        <taxon>Pseudomonadota</taxon>
        <taxon>Gammaproteobacteria</taxon>
        <taxon>Enterobacterales</taxon>
        <taxon>Enterobacteriaceae</taxon>
        <taxon>Klebsiella/Raoultella group</taxon>
        <taxon>Klebsiella</taxon>
    </lineage>
</organism>
<dbReference type="Proteomes" id="UP000317652">
    <property type="component" value="Unassembled WGS sequence"/>
</dbReference>
<comment type="catalytic activity">
    <reaction evidence="14">
        <text>N(pros)-phospho-L-histidyl-[protein] + D-glucose(out) = D-glucose 6-phosphate(in) + L-histidyl-[protein]</text>
        <dbReference type="Rhea" id="RHEA:33367"/>
        <dbReference type="Rhea" id="RHEA-COMP:9745"/>
        <dbReference type="Rhea" id="RHEA-COMP:9746"/>
        <dbReference type="ChEBI" id="CHEBI:4167"/>
        <dbReference type="ChEBI" id="CHEBI:29979"/>
        <dbReference type="ChEBI" id="CHEBI:61548"/>
        <dbReference type="ChEBI" id="CHEBI:64837"/>
        <dbReference type="EC" id="2.7.1.199"/>
    </reaction>
</comment>
<reference evidence="21 22" key="1">
    <citation type="submission" date="2019-07" db="EMBL/GenBank/DDBJ databases">
        <authorList>
            <person name="Brisse S."/>
            <person name="Rodrigues C."/>
            <person name="Thorpe H."/>
        </authorList>
    </citation>
    <scope>NUCLEOTIDE SEQUENCE [LARGE SCALE GENOMIC DNA]</scope>
    <source>
        <strain evidence="19">SB6408</strain>
        <strain evidence="20">SB6411</strain>
    </source>
</reference>
<dbReference type="Pfam" id="PF00367">
    <property type="entry name" value="PTS_EIIB"/>
    <property type="match status" value="1"/>
</dbReference>
<evidence type="ECO:0000313" key="21">
    <source>
        <dbReference type="Proteomes" id="UP000317652"/>
    </source>
</evidence>
<comment type="subcellular location">
    <subcellularLocation>
        <location evidence="1">Cell membrane</location>
        <topology evidence="1">Multi-pass membrane protein</topology>
    </subcellularLocation>
</comment>
<feature type="transmembrane region" description="Helical" evidence="16">
    <location>
        <begin position="304"/>
        <end position="322"/>
    </location>
</feature>
<dbReference type="PROSITE" id="PS51103">
    <property type="entry name" value="PTS_EIIC_TYPE_1"/>
    <property type="match status" value="1"/>
</dbReference>